<evidence type="ECO:0000256" key="6">
    <source>
        <dbReference type="ARBA" id="ARBA00022485"/>
    </source>
</evidence>
<evidence type="ECO:0000256" key="4">
    <source>
        <dbReference type="ARBA" id="ARBA00005026"/>
    </source>
</evidence>
<dbReference type="FunFam" id="3.30.499.10:FF:000002">
    <property type="entry name" value="Aconitate hydratase"/>
    <property type="match status" value="1"/>
</dbReference>
<evidence type="ECO:0000256" key="2">
    <source>
        <dbReference type="ARBA" id="ARBA00001966"/>
    </source>
</evidence>
<dbReference type="Gene3D" id="6.10.190.10">
    <property type="match status" value="1"/>
</dbReference>
<accession>A0A7H9BVW6</accession>
<dbReference type="InterPro" id="IPR001030">
    <property type="entry name" value="Acoase/IPM_deHydtase_lsu_aba"/>
</dbReference>
<comment type="pathway">
    <text evidence="3">Carbohydrate metabolism; tricarboxylic acid cycle; isocitrate from oxaloacetate: step 2/2.</text>
</comment>
<dbReference type="InterPro" id="IPR036008">
    <property type="entry name" value="Aconitase_4Fe-4S_dom"/>
</dbReference>
<dbReference type="GO" id="GO:0046872">
    <property type="term" value="F:metal ion binding"/>
    <property type="evidence" value="ECO:0007669"/>
    <property type="project" value="UniProtKB-KW"/>
</dbReference>
<evidence type="ECO:0000256" key="9">
    <source>
        <dbReference type="ARBA" id="ARBA00023014"/>
    </source>
</evidence>
<evidence type="ECO:0000256" key="7">
    <source>
        <dbReference type="ARBA" id="ARBA00022723"/>
    </source>
</evidence>
<gene>
    <name evidence="15" type="primary">acnA</name>
    <name evidence="15" type="ORF">HYQ43_06955</name>
</gene>
<evidence type="ECO:0000256" key="8">
    <source>
        <dbReference type="ARBA" id="ARBA00023004"/>
    </source>
</evidence>
<evidence type="ECO:0000313" key="16">
    <source>
        <dbReference type="Proteomes" id="UP000509322"/>
    </source>
</evidence>
<evidence type="ECO:0000259" key="13">
    <source>
        <dbReference type="Pfam" id="PF00330"/>
    </source>
</evidence>
<evidence type="ECO:0000256" key="12">
    <source>
        <dbReference type="RuleBase" id="RU361275"/>
    </source>
</evidence>
<dbReference type="EC" id="4.2.1.3" evidence="12"/>
<dbReference type="InterPro" id="IPR044137">
    <property type="entry name" value="AcnA_IRP_Swivel"/>
</dbReference>
<dbReference type="InterPro" id="IPR006249">
    <property type="entry name" value="Aconitase/IRP2"/>
</dbReference>
<dbReference type="AlphaFoldDB" id="A0A7H9BVW6"/>
<proteinExistence type="inferred from homology"/>
<dbReference type="PANTHER" id="PTHR11670">
    <property type="entry name" value="ACONITASE/IRON-RESPONSIVE ELEMENT FAMILY MEMBER"/>
    <property type="match status" value="1"/>
</dbReference>
<dbReference type="InterPro" id="IPR000573">
    <property type="entry name" value="AconitaseA/IPMdHydase_ssu_swvl"/>
</dbReference>
<evidence type="ECO:0000256" key="10">
    <source>
        <dbReference type="ARBA" id="ARBA00023239"/>
    </source>
</evidence>
<dbReference type="NCBIfam" id="NF009520">
    <property type="entry name" value="PRK12881.1"/>
    <property type="match status" value="1"/>
</dbReference>
<name>A0A7H9BVW6_PARPN</name>
<organism evidence="15 16">
    <name type="scientific">Paracoccus pantotrophus</name>
    <name type="common">Thiosphaera pantotropha</name>
    <dbReference type="NCBI Taxonomy" id="82367"/>
    <lineage>
        <taxon>Bacteria</taxon>
        <taxon>Pseudomonadati</taxon>
        <taxon>Pseudomonadota</taxon>
        <taxon>Alphaproteobacteria</taxon>
        <taxon>Rhodobacterales</taxon>
        <taxon>Paracoccaceae</taxon>
        <taxon>Paracoccus</taxon>
    </lineage>
</organism>
<keyword evidence="7" id="KW-0479">Metal-binding</keyword>
<dbReference type="GO" id="GO:0003994">
    <property type="term" value="F:aconitate hydratase activity"/>
    <property type="evidence" value="ECO:0007669"/>
    <property type="project" value="UniProtKB-EC"/>
</dbReference>
<dbReference type="SUPFAM" id="SSF52016">
    <property type="entry name" value="LeuD/IlvD-like"/>
    <property type="match status" value="1"/>
</dbReference>
<reference evidence="15 16" key="1">
    <citation type="submission" date="2020-07" db="EMBL/GenBank/DDBJ databases">
        <title>The complete genome of Paracoccus pantotrophus ACCC 10489.</title>
        <authorList>
            <person name="Si Y."/>
        </authorList>
    </citation>
    <scope>NUCLEOTIDE SEQUENCE [LARGE SCALE GENOMIC DNA]</scope>
    <source>
        <strain evidence="15 16">ACCC10489</strain>
    </source>
</reference>
<dbReference type="NCBIfam" id="TIGR01341">
    <property type="entry name" value="aconitase_1"/>
    <property type="match status" value="1"/>
</dbReference>
<comment type="similarity">
    <text evidence="5 12">Belongs to the aconitase/IPM isomerase family.</text>
</comment>
<dbReference type="InterPro" id="IPR018136">
    <property type="entry name" value="Aconitase_4Fe-4S_BS"/>
</dbReference>
<dbReference type="GO" id="GO:0051539">
    <property type="term" value="F:4 iron, 4 sulfur cluster binding"/>
    <property type="evidence" value="ECO:0007669"/>
    <property type="project" value="UniProtKB-KW"/>
</dbReference>
<comment type="function">
    <text evidence="12">Catalyzes the isomerization of citrate to isocitrate via cis-aconitate.</text>
</comment>
<dbReference type="EMBL" id="CP058689">
    <property type="protein sequence ID" value="QLH13981.1"/>
    <property type="molecule type" value="Genomic_DNA"/>
</dbReference>
<dbReference type="PRINTS" id="PR00415">
    <property type="entry name" value="ACONITASE"/>
</dbReference>
<sequence>MPIETGTDTAKTRRQLQVGSRSYAYYSIDAATQAGLGDFSKLPASLKVVLENLLRFEDGGRTVSVEDIKAFAEWARQGGQNPREIAYRPARVLMQDFTGVPAVVDLAAMRDGIKALGGDAQKINPLNPVDLVIDHSVMIDDFGNPRAFQRNVELEYERNLERYTFLKWGQKAFNNFRVVPPGTGICHQVNLEYLAQTVWTDTDQAGETVAYPDTLVGTDSHTTMVNGLAVLGWGVGGIEAEAAMLGQPVSMLIPEVVGFKLTGKMMEGTTATDLVLKVVAMLRKKGVVGKFVEFYGEGLDHLPLADRATIANMAPEYGATCGFFPIDAETLRYLRNTGRDEERIALVEAYAKQNGFWRGADYEPVYTDTLHLDMSDIVPAISGPKRPQDYTPLNLAARAFYKTVAEYRGVDMSAAAEEMVEEGGGVVATSGTDVRKSVAVEGKDYTIRDGSVVIAAITSCTNTSNPYVMIGAGLVARKARALGLTRKPWVKTSLAPGSQVVGEYLEAAGLQEDLDAIGFNLVGYGCTTCIGNSGPLGDAAISKAIHDNDLVATAVLSGNRNFEGRISPDVRANYLASPPLVVAYAIAGDVNINLTKDPIGQTPEGKDVYLKDIWPTSQEVAELVEATVTREAFQRKYADVFKGDERWQAVEITDSETYDWPPTSTYIQNPPYFRGMSKEPGQISNIDGARILAILGDMITTDHISPAGSFKPTTPAGKYLTERQVAPKDFNSYGSRRGNHEVMMRGTFANIRIRNEMLDGVEGGYTLGPDGQQTSIFDASMEYQAQGTPLVIFGGVEYGAGSSRDWAAKGTNLLGVKAVIAESFERIHRSNLVGMGVIPFEFTGGENRKTLGLKGDEVISIDGLAGEFKPLSQVACTIRYADGSEKVIQLKARVDTEVEIEYLENGGVLHYVLRNLAKA</sequence>
<dbReference type="CDD" id="cd01586">
    <property type="entry name" value="AcnA_IRP"/>
    <property type="match status" value="1"/>
</dbReference>
<keyword evidence="9 12" id="KW-0411">Iron-sulfur</keyword>
<dbReference type="Gene3D" id="3.20.19.10">
    <property type="entry name" value="Aconitase, domain 4"/>
    <property type="match status" value="1"/>
</dbReference>
<keyword evidence="10 12" id="KW-0456">Lyase</keyword>
<comment type="catalytic activity">
    <reaction evidence="1">
        <text>(2S,3R)-3-hydroxybutane-1,2,3-tricarboxylate = 2-methyl-cis-aconitate + H2O</text>
        <dbReference type="Rhea" id="RHEA:17941"/>
        <dbReference type="ChEBI" id="CHEBI:15377"/>
        <dbReference type="ChEBI" id="CHEBI:57429"/>
        <dbReference type="ChEBI" id="CHEBI:57872"/>
        <dbReference type="EC" id="4.2.1.99"/>
    </reaction>
</comment>
<dbReference type="NCBIfam" id="NF006757">
    <property type="entry name" value="PRK09277.1"/>
    <property type="match status" value="1"/>
</dbReference>
<evidence type="ECO:0000256" key="3">
    <source>
        <dbReference type="ARBA" id="ARBA00004717"/>
    </source>
</evidence>
<dbReference type="RefSeq" id="WP_024843333.1">
    <property type="nucleotide sequence ID" value="NZ_CP038206.1"/>
</dbReference>
<dbReference type="CDD" id="cd01580">
    <property type="entry name" value="AcnA_IRP_Swivel"/>
    <property type="match status" value="1"/>
</dbReference>
<evidence type="ECO:0000313" key="15">
    <source>
        <dbReference type="EMBL" id="QLH13981.1"/>
    </source>
</evidence>
<evidence type="ECO:0000256" key="1">
    <source>
        <dbReference type="ARBA" id="ARBA00000118"/>
    </source>
</evidence>
<comment type="cofactor">
    <cofactor evidence="2">
        <name>[4Fe-4S] cluster</name>
        <dbReference type="ChEBI" id="CHEBI:49883"/>
    </cofactor>
</comment>
<feature type="domain" description="Aconitase A/isopropylmalate dehydratase small subunit swivel" evidence="14">
    <location>
        <begin position="718"/>
        <end position="843"/>
    </location>
</feature>
<dbReference type="SUPFAM" id="SSF53732">
    <property type="entry name" value="Aconitase iron-sulfur domain"/>
    <property type="match status" value="1"/>
</dbReference>
<evidence type="ECO:0000256" key="11">
    <source>
        <dbReference type="ARBA" id="ARBA00023501"/>
    </source>
</evidence>
<dbReference type="Pfam" id="PF00694">
    <property type="entry name" value="Aconitase_C"/>
    <property type="match status" value="1"/>
</dbReference>
<dbReference type="PROSITE" id="PS01244">
    <property type="entry name" value="ACONITASE_2"/>
    <property type="match status" value="1"/>
</dbReference>
<dbReference type="InterPro" id="IPR015931">
    <property type="entry name" value="Acnase/IPM_dHydase_lsu_aba_1/3"/>
</dbReference>
<comment type="catalytic activity">
    <reaction evidence="11 12">
        <text>citrate = D-threo-isocitrate</text>
        <dbReference type="Rhea" id="RHEA:10336"/>
        <dbReference type="ChEBI" id="CHEBI:15562"/>
        <dbReference type="ChEBI" id="CHEBI:16947"/>
        <dbReference type="EC" id="4.2.1.3"/>
    </reaction>
</comment>
<dbReference type="FunFam" id="3.20.19.10:FF:000001">
    <property type="entry name" value="Aconitate hydratase"/>
    <property type="match status" value="1"/>
</dbReference>
<keyword evidence="6 12" id="KW-0004">4Fe-4S</keyword>
<dbReference type="Proteomes" id="UP000509322">
    <property type="component" value="Chromosome 1"/>
</dbReference>
<comment type="pathway">
    <text evidence="4">Organic acid metabolism; propanoate degradation.</text>
</comment>
<dbReference type="PROSITE" id="PS00450">
    <property type="entry name" value="ACONITASE_1"/>
    <property type="match status" value="1"/>
</dbReference>
<evidence type="ECO:0000259" key="14">
    <source>
        <dbReference type="Pfam" id="PF00694"/>
    </source>
</evidence>
<dbReference type="InterPro" id="IPR015928">
    <property type="entry name" value="Aconitase/3IPM_dehydase_swvl"/>
</dbReference>
<protein>
    <recommendedName>
        <fullName evidence="12">Aconitate hydratase</fullName>
        <shortName evidence="12">Aconitase</shortName>
        <ecNumber evidence="12">4.2.1.3</ecNumber>
    </recommendedName>
</protein>
<dbReference type="Gene3D" id="3.30.499.10">
    <property type="entry name" value="Aconitase, domain 3"/>
    <property type="match status" value="2"/>
</dbReference>
<dbReference type="UniPathway" id="UPA00223">
    <property type="reaction ID" value="UER00718"/>
</dbReference>
<dbReference type="Pfam" id="PF00330">
    <property type="entry name" value="Aconitase"/>
    <property type="match status" value="1"/>
</dbReference>
<dbReference type="GO" id="GO:0006099">
    <property type="term" value="P:tricarboxylic acid cycle"/>
    <property type="evidence" value="ECO:0007669"/>
    <property type="project" value="UniProtKB-UniPathway"/>
</dbReference>
<dbReference type="GO" id="GO:0047456">
    <property type="term" value="F:2-methylisocitrate dehydratase activity"/>
    <property type="evidence" value="ECO:0007669"/>
    <property type="project" value="UniProtKB-EC"/>
</dbReference>
<evidence type="ECO:0000256" key="5">
    <source>
        <dbReference type="ARBA" id="ARBA00007185"/>
    </source>
</evidence>
<feature type="domain" description="Aconitase/3-isopropylmalate dehydratase large subunit alpha/beta/alpha" evidence="13">
    <location>
        <begin position="83"/>
        <end position="588"/>
    </location>
</feature>
<keyword evidence="8 12" id="KW-0408">Iron</keyword>